<reference evidence="12 13" key="1">
    <citation type="submission" date="2020-02" db="EMBL/GenBank/DDBJ databases">
        <title>Complete genome sequence of the novel Campylobacter species Candidatus Campylobacter infans.</title>
        <authorList>
            <person name="Duim B."/>
            <person name="Zomer A."/>
            <person name="van der Graaf L."/>
            <person name="Wagenaar J."/>
        </authorList>
    </citation>
    <scope>NUCLEOTIDE SEQUENCE [LARGE SCALE GENOMIC DNA]</scope>
    <source>
        <strain evidence="12 13">19S00001</strain>
    </source>
</reference>
<dbReference type="PROSITE" id="PS51194">
    <property type="entry name" value="HELICASE_CTER"/>
    <property type="match status" value="1"/>
</dbReference>
<dbReference type="InterPro" id="IPR014001">
    <property type="entry name" value="Helicase_ATP-bd"/>
</dbReference>
<dbReference type="AlphaFoldDB" id="A0A7H9CMS1"/>
<name>A0A7H9CMS1_9BACT</name>
<accession>A0A7H9CMS1</accession>
<dbReference type="GO" id="GO:0005524">
    <property type="term" value="F:ATP binding"/>
    <property type="evidence" value="ECO:0007669"/>
    <property type="project" value="UniProtKB-UniRule"/>
</dbReference>
<keyword evidence="8 9" id="KW-0234">DNA repair</keyword>
<dbReference type="Gene3D" id="2.40.10.170">
    <property type="match status" value="1"/>
</dbReference>
<dbReference type="Proteomes" id="UP000509414">
    <property type="component" value="Chromosome"/>
</dbReference>
<dbReference type="SMART" id="SM00490">
    <property type="entry name" value="HELICc"/>
    <property type="match status" value="1"/>
</dbReference>
<dbReference type="PANTHER" id="PTHR47964">
    <property type="entry name" value="ATP-DEPENDENT DNA HELICASE HOMOLOG RECG, CHLOROPLASTIC"/>
    <property type="match status" value="1"/>
</dbReference>
<dbReference type="GO" id="GO:0006355">
    <property type="term" value="P:regulation of DNA-templated transcription"/>
    <property type="evidence" value="ECO:0007669"/>
    <property type="project" value="UniProtKB-UniRule"/>
</dbReference>
<keyword evidence="13" id="KW-1185">Reference proteome</keyword>
<dbReference type="SMART" id="SM01058">
    <property type="entry name" value="CarD_TRCF"/>
    <property type="match status" value="1"/>
</dbReference>
<keyword evidence="3 9" id="KW-0227">DNA damage</keyword>
<dbReference type="GO" id="GO:0003684">
    <property type="term" value="F:damaged DNA binding"/>
    <property type="evidence" value="ECO:0007669"/>
    <property type="project" value="InterPro"/>
</dbReference>
<feature type="domain" description="Helicase ATP-binding" evidence="10">
    <location>
        <begin position="537"/>
        <end position="696"/>
    </location>
</feature>
<evidence type="ECO:0000256" key="3">
    <source>
        <dbReference type="ARBA" id="ARBA00022763"/>
    </source>
</evidence>
<dbReference type="InterPro" id="IPR005118">
    <property type="entry name" value="TRCF_C"/>
</dbReference>
<dbReference type="GO" id="GO:0005737">
    <property type="term" value="C:cytoplasm"/>
    <property type="evidence" value="ECO:0007669"/>
    <property type="project" value="UniProtKB-SubCell"/>
</dbReference>
<dbReference type="InterPro" id="IPR001650">
    <property type="entry name" value="Helicase_C-like"/>
</dbReference>
<dbReference type="KEGG" id="cinf:CINF_1019"/>
<comment type="similarity">
    <text evidence="9">In the N-terminal section; belongs to the UvrB family.</text>
</comment>
<dbReference type="Pfam" id="PF17757">
    <property type="entry name" value="UvrB_inter"/>
    <property type="match status" value="1"/>
</dbReference>
<dbReference type="GO" id="GO:0003678">
    <property type="term" value="F:DNA helicase activity"/>
    <property type="evidence" value="ECO:0007669"/>
    <property type="project" value="TreeGrafter"/>
</dbReference>
<evidence type="ECO:0000256" key="4">
    <source>
        <dbReference type="ARBA" id="ARBA00022801"/>
    </source>
</evidence>
<keyword evidence="4 9" id="KW-0378">Hydrolase</keyword>
<dbReference type="Pfam" id="PF00271">
    <property type="entry name" value="Helicase_C"/>
    <property type="match status" value="1"/>
</dbReference>
<feature type="domain" description="Helicase C-terminal" evidence="11">
    <location>
        <begin position="717"/>
        <end position="871"/>
    </location>
</feature>
<dbReference type="GO" id="GO:0000716">
    <property type="term" value="P:transcription-coupled nucleotide-excision repair, DNA damage recognition"/>
    <property type="evidence" value="ECO:0007669"/>
    <property type="project" value="UniProtKB-UniRule"/>
</dbReference>
<dbReference type="SUPFAM" id="SSF141259">
    <property type="entry name" value="CarD-like"/>
    <property type="match status" value="1"/>
</dbReference>
<dbReference type="GO" id="GO:0016787">
    <property type="term" value="F:hydrolase activity"/>
    <property type="evidence" value="ECO:0007669"/>
    <property type="project" value="UniProtKB-KW"/>
</dbReference>
<keyword evidence="7 9" id="KW-0238">DNA-binding</keyword>
<dbReference type="EC" id="3.6.4.-" evidence="9"/>
<dbReference type="PANTHER" id="PTHR47964:SF1">
    <property type="entry name" value="ATP-DEPENDENT DNA HELICASE HOMOLOG RECG, CHLOROPLASTIC"/>
    <property type="match status" value="1"/>
</dbReference>
<evidence type="ECO:0000256" key="8">
    <source>
        <dbReference type="ARBA" id="ARBA00023204"/>
    </source>
</evidence>
<dbReference type="SUPFAM" id="SSF52540">
    <property type="entry name" value="P-loop containing nucleoside triphosphate hydrolases"/>
    <property type="match status" value="3"/>
</dbReference>
<dbReference type="Pfam" id="PF00270">
    <property type="entry name" value="DEAD"/>
    <property type="match status" value="1"/>
</dbReference>
<dbReference type="InterPro" id="IPR003711">
    <property type="entry name" value="CarD-like/TRCF_RID"/>
</dbReference>
<organism evidence="12 13">
    <name type="scientific">Candidatus Campylobacter infans</name>
    <dbReference type="NCBI Taxonomy" id="2561898"/>
    <lineage>
        <taxon>Bacteria</taxon>
        <taxon>Pseudomonadati</taxon>
        <taxon>Campylobacterota</taxon>
        <taxon>Epsilonproteobacteria</taxon>
        <taxon>Campylobacterales</taxon>
        <taxon>Campylobacteraceae</taxon>
        <taxon>Campylobacter</taxon>
    </lineage>
</organism>
<evidence type="ECO:0000256" key="5">
    <source>
        <dbReference type="ARBA" id="ARBA00022806"/>
    </source>
</evidence>
<comment type="function">
    <text evidence="9">Couples transcription and DNA repair by recognizing RNA polymerase (RNAP) stalled at DNA lesions. Mediates ATP-dependent release of RNAP and its truncated transcript from the DNA, and recruitment of nucleotide excision repair machinery to the damaged site.</text>
</comment>
<keyword evidence="6 9" id="KW-0067">ATP-binding</keyword>
<dbReference type="HAMAP" id="MF_00969">
    <property type="entry name" value="TRCF"/>
    <property type="match status" value="1"/>
</dbReference>
<evidence type="ECO:0000256" key="6">
    <source>
        <dbReference type="ARBA" id="ARBA00022840"/>
    </source>
</evidence>
<dbReference type="Pfam" id="PF03461">
    <property type="entry name" value="TRCF"/>
    <property type="match status" value="1"/>
</dbReference>
<dbReference type="InterPro" id="IPR004576">
    <property type="entry name" value="Mfd"/>
</dbReference>
<dbReference type="InterPro" id="IPR047112">
    <property type="entry name" value="RecG/Mfd"/>
</dbReference>
<evidence type="ECO:0000313" key="13">
    <source>
        <dbReference type="Proteomes" id="UP000509414"/>
    </source>
</evidence>
<evidence type="ECO:0000259" key="10">
    <source>
        <dbReference type="PROSITE" id="PS51192"/>
    </source>
</evidence>
<dbReference type="Pfam" id="PF02559">
    <property type="entry name" value="CarD_TRCF_RID"/>
    <property type="match status" value="1"/>
</dbReference>
<dbReference type="InterPro" id="IPR027417">
    <property type="entry name" value="P-loop_NTPase"/>
</dbReference>
<dbReference type="Gene3D" id="3.30.2060.10">
    <property type="entry name" value="Penicillin-binding protein 1b domain"/>
    <property type="match status" value="1"/>
</dbReference>
<dbReference type="InterPro" id="IPR041471">
    <property type="entry name" value="UvrB_inter"/>
</dbReference>
<sequence>MQARIYEYLSAFNEKLKEFLPEIIIFNDNKEVALGKDAAIYAGFECFCLPEFIAKRGDDLRSFSSELFKISEVLGAFYKSKNPKKLILSPFNTLLHTLPTKDHLQGITLKKKQKIINSCLKDELMLLGYNLVDIVQDKGEARISGEIIDIFSIDSQRPVRILLDFDEIESIKIFDEATQKASTDELDFAYIAPFLARLNQAEFEQVNSQINALSSDALIKDLHSFGFWYISGFKDYLSEFSFVFASECDFALLDEYGIDIQNFALNLASNNKKLNGAHLELKSLDLNQNFTTNTPENLKFNQQILSDLKFPLITQPKIYKDLQTTPTQSFFAFHNDKNIKILSLNESSFRALNLSEYKNIKLELSPLILNLISSDEIIISLNQPLAKRRIKKASIIINELNAGDFVVHEHYGIGKFAGLELTRVLGVQKECVVINYAGGDRLLLPVEHLGLIERYIASSGAVVNVDKLGKASFIKLKEKVREKLFAIANAIIALAAKRELISAPKLKPCELYDKFVLDAGFIYTQDQQNAIEAILADLASGRAMDRLLSGDVGFGKTEVAMNALFVCARAGYQGLFFVPTTLLCAQHFASLKARFAPFNIEIYRLDRFSQPKQKAQIKAKLENGENIIVIGTHALLGINPSKLGLIIIDEEHKFGVKQKEKLKQLCEHSHILAMSATPIPRSLNMALSQVKGYSILSTPPASRLDVRTFVKKYDEILIKEAIMRELRRKGQLFFVHNLIADLERVKADLKAIVPNIRILCLHGKMDAKSVEDEMIKFANLEYDILLSTSIVESGIHLPNVNTILVDNAARFGIADLHQLRGRVGRGEKQGYCYFLVGENENLSDEAKKRLIALESNSFLGSGALLAYHDLEIRGGGNLLGQAQSGHIEAIGYSLYLKMLESEINRCLSIKNASCYEDENSQNNVDLRLSINAFINSELVSSDRVRLELYRRLSKCENSASVYEIGAEIEERFGRLDVYTKQFLDLMVIKILASLKGYKAISNHTSTIALTPNKGEKIIIKSKSFDDDDILDTILKFLRKGDK</sequence>
<dbReference type="InterPro" id="IPR011545">
    <property type="entry name" value="DEAD/DEAH_box_helicase_dom"/>
</dbReference>
<dbReference type="RefSeq" id="WP_179974731.1">
    <property type="nucleotide sequence ID" value="NZ_CP049075.1"/>
</dbReference>
<evidence type="ECO:0000313" key="12">
    <source>
        <dbReference type="EMBL" id="QLI05524.1"/>
    </source>
</evidence>
<comment type="subcellular location">
    <subcellularLocation>
        <location evidence="9">Cytoplasm</location>
    </subcellularLocation>
</comment>
<evidence type="ECO:0000256" key="2">
    <source>
        <dbReference type="ARBA" id="ARBA00022741"/>
    </source>
</evidence>
<dbReference type="EMBL" id="CP049075">
    <property type="protein sequence ID" value="QLI05524.1"/>
    <property type="molecule type" value="Genomic_DNA"/>
</dbReference>
<dbReference type="PROSITE" id="PS51192">
    <property type="entry name" value="HELICASE_ATP_BIND_1"/>
    <property type="match status" value="1"/>
</dbReference>
<dbReference type="InterPro" id="IPR036101">
    <property type="entry name" value="CarD-like/TRCF_RID_sf"/>
</dbReference>
<evidence type="ECO:0000256" key="1">
    <source>
        <dbReference type="ARBA" id="ARBA00022490"/>
    </source>
</evidence>
<dbReference type="SUPFAM" id="SSF143517">
    <property type="entry name" value="TRCF domain-like"/>
    <property type="match status" value="1"/>
</dbReference>
<evidence type="ECO:0000259" key="11">
    <source>
        <dbReference type="PROSITE" id="PS51194"/>
    </source>
</evidence>
<keyword evidence="2 9" id="KW-0547">Nucleotide-binding</keyword>
<proteinExistence type="inferred from homology"/>
<protein>
    <recommendedName>
        <fullName evidence="9">Transcription-repair-coupling factor</fullName>
        <shortName evidence="9">TRCF</shortName>
        <ecNumber evidence="9">3.6.4.-</ecNumber>
    </recommendedName>
</protein>
<dbReference type="Gene3D" id="3.90.1150.50">
    <property type="entry name" value="Transcription-repair-coupling factor, D7 domain"/>
    <property type="match status" value="1"/>
</dbReference>
<keyword evidence="1 9" id="KW-0963">Cytoplasm</keyword>
<dbReference type="Gene3D" id="3.40.50.300">
    <property type="entry name" value="P-loop containing nucleotide triphosphate hydrolases"/>
    <property type="match status" value="2"/>
</dbReference>
<dbReference type="InterPro" id="IPR037235">
    <property type="entry name" value="TRCF-like_C_D7"/>
</dbReference>
<comment type="similarity">
    <text evidence="9">In the C-terminal section; belongs to the helicase family. RecG subfamily.</text>
</comment>
<gene>
    <name evidence="9 12" type="primary">mfd</name>
    <name evidence="12" type="ORF">CINF_1019</name>
</gene>
<evidence type="ECO:0000256" key="7">
    <source>
        <dbReference type="ARBA" id="ARBA00023125"/>
    </source>
</evidence>
<dbReference type="SMART" id="SM00487">
    <property type="entry name" value="DEXDc"/>
    <property type="match status" value="1"/>
</dbReference>
<keyword evidence="5" id="KW-0347">Helicase</keyword>
<dbReference type="SMART" id="SM00982">
    <property type="entry name" value="TRCF"/>
    <property type="match status" value="1"/>
</dbReference>
<dbReference type="Gene3D" id="3.40.50.11180">
    <property type="match status" value="1"/>
</dbReference>
<evidence type="ECO:0000256" key="9">
    <source>
        <dbReference type="HAMAP-Rule" id="MF_00969"/>
    </source>
</evidence>